<evidence type="ECO:0000313" key="1">
    <source>
        <dbReference type="EMBL" id="WDF67112.1"/>
    </source>
</evidence>
<gene>
    <name evidence="1" type="ORF">PQ465_12425</name>
</gene>
<reference evidence="1 2" key="1">
    <citation type="submission" date="2023-02" db="EMBL/GenBank/DDBJ databases">
        <title>Genome sequence of Sphingobacterium sp. KACC 22765.</title>
        <authorList>
            <person name="Kim S."/>
            <person name="Heo J."/>
            <person name="Kwon S.-W."/>
        </authorList>
    </citation>
    <scope>NUCLEOTIDE SEQUENCE [LARGE SCALE GENOMIC DNA]</scope>
    <source>
        <strain evidence="1 2">KACC 22765</strain>
    </source>
</reference>
<proteinExistence type="predicted"/>
<sequence>MKKKYYRPNFTVENVPSEGSVGVTSERHMQRTFEKSFPFGKVISLRKHFIKLLSKITGPKS</sequence>
<dbReference type="Proteomes" id="UP001221558">
    <property type="component" value="Chromosome"/>
</dbReference>
<organism evidence="1 2">
    <name type="scientific">Sphingobacterium oryzagri</name>
    <dbReference type="NCBI Taxonomy" id="3025669"/>
    <lineage>
        <taxon>Bacteria</taxon>
        <taxon>Pseudomonadati</taxon>
        <taxon>Bacteroidota</taxon>
        <taxon>Sphingobacteriia</taxon>
        <taxon>Sphingobacteriales</taxon>
        <taxon>Sphingobacteriaceae</taxon>
        <taxon>Sphingobacterium</taxon>
    </lineage>
</organism>
<protein>
    <submittedName>
        <fullName evidence="1">Uncharacterized protein</fullName>
    </submittedName>
</protein>
<dbReference type="EMBL" id="CP117880">
    <property type="protein sequence ID" value="WDF67112.1"/>
    <property type="molecule type" value="Genomic_DNA"/>
</dbReference>
<dbReference type="RefSeq" id="WP_274265847.1">
    <property type="nucleotide sequence ID" value="NZ_CP117880.1"/>
</dbReference>
<evidence type="ECO:0000313" key="2">
    <source>
        <dbReference type="Proteomes" id="UP001221558"/>
    </source>
</evidence>
<accession>A0ABY7WCB1</accession>
<keyword evidence="2" id="KW-1185">Reference proteome</keyword>
<name>A0ABY7WCB1_9SPHI</name>